<name>A0A7D7KYT7_KOCVA</name>
<keyword evidence="3" id="KW-1003">Cell membrane</keyword>
<dbReference type="InterPro" id="IPR045324">
    <property type="entry name" value="Small_multidrug_res"/>
</dbReference>
<keyword evidence="5 8" id="KW-1133">Transmembrane helix</keyword>
<reference evidence="9" key="2">
    <citation type="submission" date="2020-07" db="EMBL/GenBank/DDBJ databases">
        <title>Genome of starter culture bacteria Kocuria salsicia reveals its technological properties and safety for usage in meat industry.</title>
        <authorList>
            <person name="Michael M."/>
            <person name="Konstantin K."/>
            <person name="Evgenii K."/>
            <person name="Galina S."/>
            <person name="Oksana K."/>
            <person name="Andrei L."/>
        </authorList>
    </citation>
    <scope>NUCLEOTIDE SEQUENCE [LARGE SCALE GENOMIC DNA]</scope>
    <source>
        <strain evidence="9">80</strain>
    </source>
</reference>
<dbReference type="Proteomes" id="UP000216825">
    <property type="component" value="Chromosome"/>
</dbReference>
<feature type="transmembrane region" description="Helical" evidence="8">
    <location>
        <begin position="84"/>
        <end position="103"/>
    </location>
</feature>
<evidence type="ECO:0000256" key="4">
    <source>
        <dbReference type="ARBA" id="ARBA00022692"/>
    </source>
</evidence>
<evidence type="ECO:0000256" key="6">
    <source>
        <dbReference type="ARBA" id="ARBA00023136"/>
    </source>
</evidence>
<evidence type="ECO:0000256" key="3">
    <source>
        <dbReference type="ARBA" id="ARBA00022475"/>
    </source>
</evidence>
<evidence type="ECO:0000313" key="10">
    <source>
        <dbReference type="Proteomes" id="UP000216825"/>
    </source>
</evidence>
<feature type="transmembrane region" description="Helical" evidence="8">
    <location>
        <begin position="56"/>
        <end position="78"/>
    </location>
</feature>
<evidence type="ECO:0000256" key="2">
    <source>
        <dbReference type="ARBA" id="ARBA00022448"/>
    </source>
</evidence>
<dbReference type="PANTHER" id="PTHR30561">
    <property type="entry name" value="SMR FAMILY PROTON-DEPENDENT DRUG EFFLUX TRANSPORTER SUGE"/>
    <property type="match status" value="1"/>
</dbReference>
<sequence length="120" mass="12509">MKKWLYLVAAIVLEVSGSLSLKAAMDAPQFHVIVVLGYLGAFVGLFAALRNGMSLGVGYGIWGATGVAATAVLSLVIFNEPITPVIGLGIVLVIAGVLTVELGSQLALKKQNTLTTKEIR</sequence>
<dbReference type="SUPFAM" id="SSF103481">
    <property type="entry name" value="Multidrug resistance efflux transporter EmrE"/>
    <property type="match status" value="1"/>
</dbReference>
<feature type="transmembrane region" description="Helical" evidence="8">
    <location>
        <begin position="30"/>
        <end position="49"/>
    </location>
</feature>
<dbReference type="GO" id="GO:0022857">
    <property type="term" value="F:transmembrane transporter activity"/>
    <property type="evidence" value="ECO:0007669"/>
    <property type="project" value="InterPro"/>
</dbReference>
<dbReference type="InterPro" id="IPR000390">
    <property type="entry name" value="Small_drug/metabolite_transptr"/>
</dbReference>
<evidence type="ECO:0000256" key="7">
    <source>
        <dbReference type="RuleBase" id="RU003942"/>
    </source>
</evidence>
<dbReference type="RefSeq" id="WP_055081987.1">
    <property type="nucleotide sequence ID" value="NZ_CP059343.1"/>
</dbReference>
<dbReference type="AlphaFoldDB" id="A0A7D7KYT7"/>
<proteinExistence type="inferred from homology"/>
<keyword evidence="2" id="KW-0813">Transport</keyword>
<dbReference type="GO" id="GO:0005886">
    <property type="term" value="C:plasma membrane"/>
    <property type="evidence" value="ECO:0007669"/>
    <property type="project" value="UniProtKB-SubCell"/>
</dbReference>
<evidence type="ECO:0000256" key="1">
    <source>
        <dbReference type="ARBA" id="ARBA00004651"/>
    </source>
</evidence>
<organism evidence="9 10">
    <name type="scientific">Kocuria varians</name>
    <name type="common">Micrococcus varians</name>
    <dbReference type="NCBI Taxonomy" id="1272"/>
    <lineage>
        <taxon>Bacteria</taxon>
        <taxon>Bacillati</taxon>
        <taxon>Actinomycetota</taxon>
        <taxon>Actinomycetes</taxon>
        <taxon>Micrococcales</taxon>
        <taxon>Micrococcaceae</taxon>
        <taxon>Kocuria</taxon>
    </lineage>
</organism>
<comment type="subcellular location">
    <subcellularLocation>
        <location evidence="1 7">Cell membrane</location>
        <topology evidence="1 7">Multi-pass membrane protein</topology>
    </subcellularLocation>
</comment>
<protein>
    <submittedName>
        <fullName evidence="9">Multidrug resistance protein EbrB</fullName>
    </submittedName>
</protein>
<evidence type="ECO:0000313" key="9">
    <source>
        <dbReference type="EMBL" id="QMS56131.1"/>
    </source>
</evidence>
<dbReference type="PANTHER" id="PTHR30561:SF1">
    <property type="entry name" value="MULTIDRUG TRANSPORTER EMRE"/>
    <property type="match status" value="1"/>
</dbReference>
<keyword evidence="4 7" id="KW-0812">Transmembrane</keyword>
<evidence type="ECO:0000256" key="5">
    <source>
        <dbReference type="ARBA" id="ARBA00022989"/>
    </source>
</evidence>
<gene>
    <name evidence="9" type="primary">ebrB</name>
    <name evidence="9" type="ORF">CIB50_0000831</name>
</gene>
<reference evidence="9" key="1">
    <citation type="submission" date="2017-08" db="EMBL/GenBank/DDBJ databases">
        <authorList>
            <person name="Minaev M."/>
            <person name="Kurbakov K.A."/>
            <person name="Solodovnikova G.I."/>
            <person name="Kuznetsova O.A."/>
            <person name="Lisitsyn A.B."/>
        </authorList>
    </citation>
    <scope>NUCLEOTIDE SEQUENCE</scope>
    <source>
        <strain evidence="9">80</strain>
    </source>
</reference>
<keyword evidence="6 8" id="KW-0472">Membrane</keyword>
<dbReference type="KEGG" id="kvr:CIB50_0000831"/>
<evidence type="ECO:0000256" key="8">
    <source>
        <dbReference type="SAM" id="Phobius"/>
    </source>
</evidence>
<dbReference type="Pfam" id="PF00893">
    <property type="entry name" value="Multi_Drug_Res"/>
    <property type="match status" value="1"/>
</dbReference>
<dbReference type="InterPro" id="IPR037185">
    <property type="entry name" value="EmrE-like"/>
</dbReference>
<accession>A0A7D7KYT7</accession>
<dbReference type="Gene3D" id="1.10.3730.20">
    <property type="match status" value="1"/>
</dbReference>
<keyword evidence="10" id="KW-1185">Reference proteome</keyword>
<dbReference type="EMBL" id="CP059343">
    <property type="protein sequence ID" value="QMS56131.1"/>
    <property type="molecule type" value="Genomic_DNA"/>
</dbReference>
<comment type="similarity">
    <text evidence="7">Belongs to the drug/metabolite transporter (DMT) superfamily. Small multidrug resistance (SMR) (TC 2.A.7.1) family.</text>
</comment>